<accession>A0A7J6PQ51</accession>
<evidence type="ECO:0000256" key="1">
    <source>
        <dbReference type="SAM" id="MobiDB-lite"/>
    </source>
</evidence>
<comment type="caution">
    <text evidence="2">The sequence shown here is derived from an EMBL/GenBank/DDBJ whole genome shotgun (WGS) entry which is preliminary data.</text>
</comment>
<evidence type="ECO:0000313" key="2">
    <source>
        <dbReference type="EMBL" id="KAF4698195.1"/>
    </source>
</evidence>
<keyword evidence="3" id="KW-1185">Reference proteome</keyword>
<dbReference type="AlphaFoldDB" id="A0A7J6PQ51"/>
<dbReference type="Proteomes" id="UP000553632">
    <property type="component" value="Unassembled WGS sequence"/>
</dbReference>
<evidence type="ECO:0000313" key="3">
    <source>
        <dbReference type="Proteomes" id="UP000553632"/>
    </source>
</evidence>
<protein>
    <submittedName>
        <fullName evidence="2">Uncharacterized protein</fullName>
    </submittedName>
</protein>
<organism evidence="2 3">
    <name type="scientific">Perkinsus olseni</name>
    <name type="common">Perkinsus atlanticus</name>
    <dbReference type="NCBI Taxonomy" id="32597"/>
    <lineage>
        <taxon>Eukaryota</taxon>
        <taxon>Sar</taxon>
        <taxon>Alveolata</taxon>
        <taxon>Perkinsozoa</taxon>
        <taxon>Perkinsea</taxon>
        <taxon>Perkinsida</taxon>
        <taxon>Perkinsidae</taxon>
        <taxon>Perkinsus</taxon>
    </lineage>
</organism>
<gene>
    <name evidence="2" type="ORF">FOZ63_014910</name>
</gene>
<proteinExistence type="predicted"/>
<reference evidence="2 3" key="1">
    <citation type="submission" date="2020-04" db="EMBL/GenBank/DDBJ databases">
        <title>Perkinsus olseni comparative genomics.</title>
        <authorList>
            <person name="Bogema D.R."/>
        </authorList>
    </citation>
    <scope>NUCLEOTIDE SEQUENCE [LARGE SCALE GENOMIC DNA]</scope>
    <source>
        <strain evidence="2 3">ATCC PRA-207</strain>
    </source>
</reference>
<feature type="region of interest" description="Disordered" evidence="1">
    <location>
        <begin position="76"/>
        <end position="95"/>
    </location>
</feature>
<sequence length="95" mass="10952">MQAQISGWSHSYFHDLREKYYRRNRQRITDIRSFTRGTVKQLNTVAETLASRTGSNEESHIMRAIREHATAIEEQIAALDPSNQKGNGEDDDDDD</sequence>
<name>A0A7J6PQ51_PEROL</name>
<dbReference type="EMBL" id="JABANO010038650">
    <property type="protein sequence ID" value="KAF4698195.1"/>
    <property type="molecule type" value="Genomic_DNA"/>
</dbReference>